<gene>
    <name evidence="5" type="ORF">DAMNIGENAA_15670</name>
</gene>
<accession>A0A9W6D3B3</accession>
<dbReference type="InterPro" id="IPR051011">
    <property type="entry name" value="Metal_resp_trans_reg"/>
</dbReference>
<dbReference type="PROSITE" id="PS50987">
    <property type="entry name" value="HTH_ARSR_2"/>
    <property type="match status" value="1"/>
</dbReference>
<keyword evidence="1" id="KW-0805">Transcription regulation</keyword>
<dbReference type="Gene3D" id="1.10.10.10">
    <property type="entry name" value="Winged helix-like DNA-binding domain superfamily/Winged helix DNA-binding domain"/>
    <property type="match status" value="1"/>
</dbReference>
<name>A0A9W6D3B3_9BACT</name>
<evidence type="ECO:0000256" key="2">
    <source>
        <dbReference type="ARBA" id="ARBA00023125"/>
    </source>
</evidence>
<dbReference type="Proteomes" id="UP001144372">
    <property type="component" value="Unassembled WGS sequence"/>
</dbReference>
<dbReference type="PRINTS" id="PR00778">
    <property type="entry name" value="HTHARSR"/>
</dbReference>
<comment type="caution">
    <text evidence="5">The sequence shown here is derived from an EMBL/GenBank/DDBJ whole genome shotgun (WGS) entry which is preliminary data.</text>
</comment>
<keyword evidence="6" id="KW-1185">Reference proteome</keyword>
<dbReference type="SUPFAM" id="SSF46785">
    <property type="entry name" value="Winged helix' DNA-binding domain"/>
    <property type="match status" value="1"/>
</dbReference>
<dbReference type="GO" id="GO:0003677">
    <property type="term" value="F:DNA binding"/>
    <property type="evidence" value="ECO:0007669"/>
    <property type="project" value="UniProtKB-KW"/>
</dbReference>
<protein>
    <recommendedName>
        <fullName evidence="4">HTH arsR-type domain-containing protein</fullName>
    </recommendedName>
</protein>
<dbReference type="RefSeq" id="WP_281793395.1">
    <property type="nucleotide sequence ID" value="NZ_BSDR01000001.1"/>
</dbReference>
<dbReference type="CDD" id="cd00090">
    <property type="entry name" value="HTH_ARSR"/>
    <property type="match status" value="1"/>
</dbReference>
<evidence type="ECO:0000259" key="4">
    <source>
        <dbReference type="PROSITE" id="PS50987"/>
    </source>
</evidence>
<keyword evidence="3" id="KW-0804">Transcription</keyword>
<dbReference type="InterPro" id="IPR001845">
    <property type="entry name" value="HTH_ArsR_DNA-bd_dom"/>
</dbReference>
<evidence type="ECO:0000313" key="5">
    <source>
        <dbReference type="EMBL" id="GLI34134.1"/>
    </source>
</evidence>
<dbReference type="PANTHER" id="PTHR43132">
    <property type="entry name" value="ARSENICAL RESISTANCE OPERON REPRESSOR ARSR-RELATED"/>
    <property type="match status" value="1"/>
</dbReference>
<evidence type="ECO:0000256" key="1">
    <source>
        <dbReference type="ARBA" id="ARBA00023015"/>
    </source>
</evidence>
<keyword evidence="2" id="KW-0238">DNA-binding</keyword>
<dbReference type="EMBL" id="BSDR01000001">
    <property type="protein sequence ID" value="GLI34134.1"/>
    <property type="molecule type" value="Genomic_DNA"/>
</dbReference>
<evidence type="ECO:0000313" key="6">
    <source>
        <dbReference type="Proteomes" id="UP001144372"/>
    </source>
</evidence>
<dbReference type="NCBIfam" id="NF033788">
    <property type="entry name" value="HTH_metalloreg"/>
    <property type="match status" value="1"/>
</dbReference>
<dbReference type="PANTHER" id="PTHR43132:SF2">
    <property type="entry name" value="ARSENICAL RESISTANCE OPERON REPRESSOR ARSR-RELATED"/>
    <property type="match status" value="1"/>
</dbReference>
<dbReference type="AlphaFoldDB" id="A0A9W6D3B3"/>
<organism evidence="5 6">
    <name type="scientific">Desulforhabdus amnigena</name>
    <dbReference type="NCBI Taxonomy" id="40218"/>
    <lineage>
        <taxon>Bacteria</taxon>
        <taxon>Pseudomonadati</taxon>
        <taxon>Thermodesulfobacteriota</taxon>
        <taxon>Syntrophobacteria</taxon>
        <taxon>Syntrophobacterales</taxon>
        <taxon>Syntrophobacteraceae</taxon>
        <taxon>Desulforhabdus</taxon>
    </lineage>
</organism>
<sequence>MSENSLTVLETEQLQRAADILKTVAHPTRLQIIDLLEQGERTVSELCQSLGTQQPYTSQQLNLMKSKGILSSRREGNQVYYAIANYSVVKVIRCVRQQVGGAEKGAEECVKEFNSKPSS</sequence>
<dbReference type="InterPro" id="IPR036390">
    <property type="entry name" value="WH_DNA-bd_sf"/>
</dbReference>
<dbReference type="InterPro" id="IPR036388">
    <property type="entry name" value="WH-like_DNA-bd_sf"/>
</dbReference>
<reference evidence="5" key="1">
    <citation type="submission" date="2022-12" db="EMBL/GenBank/DDBJ databases">
        <title>Reference genome sequencing for broad-spectrum identification of bacterial and archaeal isolates by mass spectrometry.</title>
        <authorList>
            <person name="Sekiguchi Y."/>
            <person name="Tourlousse D.M."/>
        </authorList>
    </citation>
    <scope>NUCLEOTIDE SEQUENCE</scope>
    <source>
        <strain evidence="5">ASRB1</strain>
    </source>
</reference>
<dbReference type="SMART" id="SM00418">
    <property type="entry name" value="HTH_ARSR"/>
    <property type="match status" value="1"/>
</dbReference>
<proteinExistence type="predicted"/>
<evidence type="ECO:0000256" key="3">
    <source>
        <dbReference type="ARBA" id="ARBA00023163"/>
    </source>
</evidence>
<dbReference type="GO" id="GO:0003700">
    <property type="term" value="F:DNA-binding transcription factor activity"/>
    <property type="evidence" value="ECO:0007669"/>
    <property type="project" value="InterPro"/>
</dbReference>
<feature type="domain" description="HTH arsR-type" evidence="4">
    <location>
        <begin position="9"/>
        <end position="103"/>
    </location>
</feature>
<dbReference type="Pfam" id="PF01022">
    <property type="entry name" value="HTH_5"/>
    <property type="match status" value="1"/>
</dbReference>
<dbReference type="InterPro" id="IPR011991">
    <property type="entry name" value="ArsR-like_HTH"/>
</dbReference>